<evidence type="ECO:0000256" key="4">
    <source>
        <dbReference type="ARBA" id="ARBA00023136"/>
    </source>
</evidence>
<protein>
    <submittedName>
        <fullName evidence="6">Divalent metal cation transporter</fullName>
    </submittedName>
</protein>
<evidence type="ECO:0000256" key="5">
    <source>
        <dbReference type="SAM" id="Phobius"/>
    </source>
</evidence>
<evidence type="ECO:0000313" key="7">
    <source>
        <dbReference type="Proteomes" id="UP000480178"/>
    </source>
</evidence>
<dbReference type="GO" id="GO:0005886">
    <property type="term" value="C:plasma membrane"/>
    <property type="evidence" value="ECO:0007669"/>
    <property type="project" value="TreeGrafter"/>
</dbReference>
<reference evidence="6 7" key="1">
    <citation type="submission" date="2020-01" db="EMBL/GenBank/DDBJ databases">
        <authorList>
            <person name="Kim M.K."/>
        </authorList>
    </citation>
    <scope>NUCLEOTIDE SEQUENCE [LARGE SCALE GENOMIC DNA]</scope>
    <source>
        <strain evidence="6 7">172606-1</strain>
    </source>
</reference>
<feature type="transmembrane region" description="Helical" evidence="5">
    <location>
        <begin position="354"/>
        <end position="373"/>
    </location>
</feature>
<dbReference type="PANTHER" id="PTHR11706:SF3">
    <property type="entry name" value="METAL ION TRANSPORT PROTEIN"/>
    <property type="match status" value="1"/>
</dbReference>
<evidence type="ECO:0000256" key="2">
    <source>
        <dbReference type="ARBA" id="ARBA00022692"/>
    </source>
</evidence>
<dbReference type="InterPro" id="IPR001046">
    <property type="entry name" value="NRAMP_fam"/>
</dbReference>
<dbReference type="GO" id="GO:0034755">
    <property type="term" value="P:iron ion transmembrane transport"/>
    <property type="evidence" value="ECO:0007669"/>
    <property type="project" value="TreeGrafter"/>
</dbReference>
<gene>
    <name evidence="6" type="ORF">GXP67_17280</name>
</gene>
<dbReference type="KEGG" id="rhoz:GXP67_17280"/>
<keyword evidence="7" id="KW-1185">Reference proteome</keyword>
<sequence>MREPPKTFTETLRYLGPGFVLSAAIVGSGELIATTTLGAKAGFVTFWVIIVSCLVKVALQLEFGKHAIHSGESTMYSLNQLPGPRFGKAKANWSLWVWLFIQLFKFLQVGGIVGGVAIILNIIFPAITITFWAIIVTVITSLLVYKGYYTIVEKASLVMIGIFTIFTLASLFFLQYTSYAITWPQLQEGLSFRLPPATVAVAVAAFGITGVGGDEIMYYNYWCLEKGYAAYTGSYQNTPEWEHRARGWIKVMYIDALFAMVVYTSVTAAFYLLGAAVLHAKGSIPEGYAMVETLSQMYTETLGSWARSIFLAGAFVVLYSTLFAAAAAWIRIFSDNFGQMGWINFYNPGTRKKVMAWLAWIFPATWTILFLFIQLPVLMILIGGFVTSILLLVVVYAAIHFRYHRLPANLYPGKWYDATFWLSAVVIVLTALYGIFQVF</sequence>
<dbReference type="GO" id="GO:0005384">
    <property type="term" value="F:manganese ion transmembrane transporter activity"/>
    <property type="evidence" value="ECO:0007669"/>
    <property type="project" value="TreeGrafter"/>
</dbReference>
<feature type="transmembrane region" description="Helical" evidence="5">
    <location>
        <begin position="415"/>
        <end position="436"/>
    </location>
</feature>
<keyword evidence="3 5" id="KW-1133">Transmembrane helix</keyword>
<feature type="transmembrane region" description="Helical" evidence="5">
    <location>
        <begin position="157"/>
        <end position="174"/>
    </location>
</feature>
<feature type="transmembrane region" description="Helical" evidence="5">
    <location>
        <begin position="194"/>
        <end position="212"/>
    </location>
</feature>
<dbReference type="Proteomes" id="UP000480178">
    <property type="component" value="Chromosome"/>
</dbReference>
<dbReference type="NCBIfam" id="NF037982">
    <property type="entry name" value="Nramp_1"/>
    <property type="match status" value="1"/>
</dbReference>
<feature type="transmembrane region" description="Helical" evidence="5">
    <location>
        <begin position="95"/>
        <end position="120"/>
    </location>
</feature>
<dbReference type="PANTHER" id="PTHR11706">
    <property type="entry name" value="SOLUTE CARRIER PROTEIN FAMILY 11 MEMBER"/>
    <property type="match status" value="1"/>
</dbReference>
<comment type="subcellular location">
    <subcellularLocation>
        <location evidence="1">Membrane</location>
        <topology evidence="1">Multi-pass membrane protein</topology>
    </subcellularLocation>
</comment>
<keyword evidence="4 5" id="KW-0472">Membrane</keyword>
<dbReference type="EMBL" id="CP048222">
    <property type="protein sequence ID" value="QHT72058.1"/>
    <property type="molecule type" value="Genomic_DNA"/>
</dbReference>
<accession>A0A6C0GV01</accession>
<feature type="transmembrane region" description="Helical" evidence="5">
    <location>
        <begin position="379"/>
        <end position="403"/>
    </location>
</feature>
<keyword evidence="2 5" id="KW-0812">Transmembrane</keyword>
<dbReference type="AlphaFoldDB" id="A0A6C0GV01"/>
<feature type="transmembrane region" description="Helical" evidence="5">
    <location>
        <begin position="39"/>
        <end position="59"/>
    </location>
</feature>
<feature type="transmembrane region" description="Helical" evidence="5">
    <location>
        <begin position="309"/>
        <end position="333"/>
    </location>
</feature>
<name>A0A6C0GV01_9BACT</name>
<dbReference type="GO" id="GO:0015086">
    <property type="term" value="F:cadmium ion transmembrane transporter activity"/>
    <property type="evidence" value="ECO:0007669"/>
    <property type="project" value="TreeGrafter"/>
</dbReference>
<organism evidence="6 7">
    <name type="scientific">Rhodocytophaga rosea</name>
    <dbReference type="NCBI Taxonomy" id="2704465"/>
    <lineage>
        <taxon>Bacteria</taxon>
        <taxon>Pseudomonadati</taxon>
        <taxon>Bacteroidota</taxon>
        <taxon>Cytophagia</taxon>
        <taxon>Cytophagales</taxon>
        <taxon>Rhodocytophagaceae</taxon>
        <taxon>Rhodocytophaga</taxon>
    </lineage>
</organism>
<evidence type="ECO:0000313" key="6">
    <source>
        <dbReference type="EMBL" id="QHT72058.1"/>
    </source>
</evidence>
<evidence type="ECO:0000256" key="3">
    <source>
        <dbReference type="ARBA" id="ARBA00022989"/>
    </source>
</evidence>
<evidence type="ECO:0000256" key="1">
    <source>
        <dbReference type="ARBA" id="ARBA00004141"/>
    </source>
</evidence>
<feature type="transmembrane region" description="Helical" evidence="5">
    <location>
        <begin position="126"/>
        <end position="145"/>
    </location>
</feature>
<proteinExistence type="predicted"/>
<feature type="transmembrane region" description="Helical" evidence="5">
    <location>
        <begin position="12"/>
        <end position="33"/>
    </location>
</feature>
<feature type="transmembrane region" description="Helical" evidence="5">
    <location>
        <begin position="251"/>
        <end position="273"/>
    </location>
</feature>